<dbReference type="Gene3D" id="3.20.20.140">
    <property type="entry name" value="Metal-dependent hydrolases"/>
    <property type="match status" value="2"/>
</dbReference>
<dbReference type="PANTHER" id="PTHR11409">
    <property type="entry name" value="ADENOSINE DEAMINASE"/>
    <property type="match status" value="1"/>
</dbReference>
<comment type="caution">
    <text evidence="1">The sequence shown here is derived from an EMBL/GenBank/DDBJ whole genome shotgun (WGS) entry which is preliminary data.</text>
</comment>
<protein>
    <recommendedName>
        <fullName evidence="3">Adenosine deaminase domain-containing protein</fullName>
    </recommendedName>
</protein>
<dbReference type="SUPFAM" id="SSF51556">
    <property type="entry name" value="Metallo-dependent hydrolases"/>
    <property type="match status" value="2"/>
</dbReference>
<sequence length="820" mass="95557">MAYINQYLLSDPRLYKDIVSQLSCLLNSTESRIDSERIKHITYANWQQRYYYWPDQVFHGHWKNFEQRKKSDGFWSLALLGQAARFHFDNDIRRLAIQSVKFDSWQAWISKQSGLPVIAYQLNQMLDKSLFNNDVELDSILKNLIGFRAIVSPHHPLIESYIDNNGLHETHLHLNGTTLIEQLWNHALQHPDLILENLVKENNNTRVQLLYASNPYLSEPLEYYKLLRLARQLREFLLTWLYQDEKAVILAREILYKNILSAENPSYFPNEEAYCSKIGHWSHISELHWQVKLQNELKSRKGNNSIYDSCYLLYVLSMNCYQKLLVQGSDQYGFDQFQKFADDGVREEVEAEYKSRFFQLHGPNVMGKPDLTTLEARFAPKKTLGKNEKLIRNILSGFLAYAKGECKLTQSADLDDLSKDILTINRPKLRLVAHFIKRKWVSADGGYFYQSLRESLLVYGAVLIELLEQSPNLKKIITGIDAAANELDAPPEVFSSFYRYCKKNGFKNFTYHVGEDFDHLVTGIRAVFDAVNFLDLKNGDRVGHATAIGIDPKLWLNSMPEKIFIKRIDWLDNLLFIREIALSNVEIDFSILKLEEEILKILECLGLEKNINIAQRVFDMRGLDPFVVKSFLFDETSSLVGWLSSELDMVSKYSYESLAFLHQRWFNEDCLKSAEELIEINMADTSSKLIIQLQQSVQRLISDKHIVIESLPTSNVRISHYKTVYEHHLFRWLRVPERRVEGDSDMLIALGSDDPGIFVTDMRNEIYHIFSTLRHQFNLDSHTALSYIKTLNENGRIYHFNYDSDVIRDRKEGYGIIDLP</sequence>
<dbReference type="Proteomes" id="UP001620262">
    <property type="component" value="Unassembled WGS sequence"/>
</dbReference>
<evidence type="ECO:0000313" key="2">
    <source>
        <dbReference type="Proteomes" id="UP001620262"/>
    </source>
</evidence>
<keyword evidence="2" id="KW-1185">Reference proteome</keyword>
<dbReference type="RefSeq" id="WP_404676616.1">
    <property type="nucleotide sequence ID" value="NZ_JBJDOT010000061.1"/>
</dbReference>
<name>A0ABW8L3Y4_9GAMM</name>
<evidence type="ECO:0000313" key="1">
    <source>
        <dbReference type="EMBL" id="MFK3866759.1"/>
    </source>
</evidence>
<reference evidence="1 2" key="1">
    <citation type="submission" date="2024-11" db="EMBL/GenBank/DDBJ databases">
        <title>The Natural Products Discovery Center: Release of the First 8490 Sequenced Strains for Exploring Actinobacteria Biosynthetic Diversity.</title>
        <authorList>
            <person name="Kalkreuter E."/>
            <person name="Kautsar S.A."/>
            <person name="Yang D."/>
            <person name="Bader C.D."/>
            <person name="Teijaro C.N."/>
            <person name="Fluegel L."/>
            <person name="Davis C.M."/>
            <person name="Simpson J.R."/>
            <person name="Lauterbach L."/>
            <person name="Steele A.D."/>
            <person name="Gui C."/>
            <person name="Meng S."/>
            <person name="Li G."/>
            <person name="Viehrig K."/>
            <person name="Ye F."/>
            <person name="Su P."/>
            <person name="Kiefer A.F."/>
            <person name="Nichols A."/>
            <person name="Cepeda A.J."/>
            <person name="Yan W."/>
            <person name="Fan B."/>
            <person name="Jiang Y."/>
            <person name="Adhikari A."/>
            <person name="Zheng C.-J."/>
            <person name="Schuster L."/>
            <person name="Cowan T.M."/>
            <person name="Smanski M.J."/>
            <person name="Chevrette M.G."/>
            <person name="De Carvalho L.P.S."/>
            <person name="Shen B."/>
        </authorList>
    </citation>
    <scope>NUCLEOTIDE SEQUENCE [LARGE SCALE GENOMIC DNA]</scope>
    <source>
        <strain evidence="1 2">NPDC078403</strain>
    </source>
</reference>
<dbReference type="PANTHER" id="PTHR11409:SF43">
    <property type="entry name" value="ADENOSINE DEAMINASE"/>
    <property type="match status" value="1"/>
</dbReference>
<organism evidence="1 2">
    <name type="scientific">Pseudoalteromonas rhizosphaerae</name>
    <dbReference type="NCBI Taxonomy" id="2518973"/>
    <lineage>
        <taxon>Bacteria</taxon>
        <taxon>Pseudomonadati</taxon>
        <taxon>Pseudomonadota</taxon>
        <taxon>Gammaproteobacteria</taxon>
        <taxon>Alteromonadales</taxon>
        <taxon>Pseudoalteromonadaceae</taxon>
        <taxon>Pseudoalteromonas</taxon>
    </lineage>
</organism>
<accession>A0ABW8L3Y4</accession>
<dbReference type="EMBL" id="JBJDOT010000061">
    <property type="protein sequence ID" value="MFK3866759.1"/>
    <property type="molecule type" value="Genomic_DNA"/>
</dbReference>
<proteinExistence type="predicted"/>
<dbReference type="InterPro" id="IPR032466">
    <property type="entry name" value="Metal_Hydrolase"/>
</dbReference>
<evidence type="ECO:0008006" key="3">
    <source>
        <dbReference type="Google" id="ProtNLM"/>
    </source>
</evidence>
<dbReference type="InterPro" id="IPR006330">
    <property type="entry name" value="Ado/ade_deaminase"/>
</dbReference>
<gene>
    <name evidence="1" type="ORF">ACI2JU_23210</name>
</gene>